<dbReference type="STRING" id="300112.A0A4S2KA69"/>
<sequence>MFFRYTRMDVPTFYELLQLVGPFLQKGSIRAPICPEQRLAITLRYLATGDQMLSVALAYRVHRSYNCQGNMLYYSKCSDANLYETSTEEEWTKISSNFVRIMEFAKLCWSNRWQAHNYPGTSELWLNVL</sequence>
<reference evidence="1 2" key="1">
    <citation type="journal article" date="2019" name="Philos. Trans. R. Soc. Lond., B, Biol. Sci.">
        <title>Ant behaviour and brain gene expression of defending hosts depend on the ecological success of the intruding social parasite.</title>
        <authorList>
            <person name="Kaur R."/>
            <person name="Stoldt M."/>
            <person name="Jongepier E."/>
            <person name="Feldmeyer B."/>
            <person name="Menzel F."/>
            <person name="Bornberg-Bauer E."/>
            <person name="Foitzik S."/>
        </authorList>
    </citation>
    <scope>NUCLEOTIDE SEQUENCE [LARGE SCALE GENOMIC DNA]</scope>
    <source>
        <tissue evidence="1">Whole body</tissue>
    </source>
</reference>
<dbReference type="Proteomes" id="UP000310200">
    <property type="component" value="Unassembled WGS sequence"/>
</dbReference>
<name>A0A4S2KA69_9HYME</name>
<evidence type="ECO:0000313" key="2">
    <source>
        <dbReference type="Proteomes" id="UP000310200"/>
    </source>
</evidence>
<evidence type="ECO:0000313" key="1">
    <source>
        <dbReference type="EMBL" id="TGZ45696.1"/>
    </source>
</evidence>
<keyword evidence="2" id="KW-1185">Reference proteome</keyword>
<dbReference type="AlphaFoldDB" id="A0A4S2KA69"/>
<proteinExistence type="predicted"/>
<dbReference type="EMBL" id="QBLH01003074">
    <property type="protein sequence ID" value="TGZ45696.1"/>
    <property type="molecule type" value="Genomic_DNA"/>
</dbReference>
<organism evidence="1 2">
    <name type="scientific">Temnothorax longispinosus</name>
    <dbReference type="NCBI Taxonomy" id="300112"/>
    <lineage>
        <taxon>Eukaryota</taxon>
        <taxon>Metazoa</taxon>
        <taxon>Ecdysozoa</taxon>
        <taxon>Arthropoda</taxon>
        <taxon>Hexapoda</taxon>
        <taxon>Insecta</taxon>
        <taxon>Pterygota</taxon>
        <taxon>Neoptera</taxon>
        <taxon>Endopterygota</taxon>
        <taxon>Hymenoptera</taxon>
        <taxon>Apocrita</taxon>
        <taxon>Aculeata</taxon>
        <taxon>Formicoidea</taxon>
        <taxon>Formicidae</taxon>
        <taxon>Myrmicinae</taxon>
        <taxon>Temnothorax</taxon>
    </lineage>
</organism>
<comment type="caution">
    <text evidence="1">The sequence shown here is derived from an EMBL/GenBank/DDBJ whole genome shotgun (WGS) entry which is preliminary data.</text>
</comment>
<gene>
    <name evidence="1" type="ORF">DBV15_11815</name>
</gene>
<accession>A0A4S2KA69</accession>
<protein>
    <submittedName>
        <fullName evidence="1">Uncharacterized protein</fullName>
    </submittedName>
</protein>